<protein>
    <submittedName>
        <fullName evidence="4">Glycosyltransferase</fullName>
        <ecNumber evidence="4">2.4.-.-</ecNumber>
    </submittedName>
</protein>
<evidence type="ECO:0000313" key="4">
    <source>
        <dbReference type="EMBL" id="QXN94038.1"/>
    </source>
</evidence>
<dbReference type="Proteomes" id="UP000694257">
    <property type="component" value="Chromosome"/>
</dbReference>
<dbReference type="InterPro" id="IPR050194">
    <property type="entry name" value="Glycosyltransferase_grp1"/>
</dbReference>
<keyword evidence="2 4" id="KW-0808">Transferase</keyword>
<keyword evidence="1 4" id="KW-0328">Glycosyltransferase</keyword>
<feature type="domain" description="Glycosyltransferase subfamily 4-like N-terminal" evidence="3">
    <location>
        <begin position="26"/>
        <end position="183"/>
    </location>
</feature>
<evidence type="ECO:0000256" key="2">
    <source>
        <dbReference type="ARBA" id="ARBA00022679"/>
    </source>
</evidence>
<name>A0ABX8RWL0_NOCIO</name>
<proteinExistence type="predicted"/>
<reference evidence="4 5" key="1">
    <citation type="submission" date="2021-07" db="EMBL/GenBank/DDBJ databases">
        <title>Whole Genome Sequence of Nocardia Iowensis.</title>
        <authorList>
            <person name="Lamm A."/>
            <person name="Collins-Fairclough A.M."/>
            <person name="Bunk B."/>
            <person name="Sproer C."/>
        </authorList>
    </citation>
    <scope>NUCLEOTIDE SEQUENCE [LARGE SCALE GENOMIC DNA]</scope>
    <source>
        <strain evidence="4 5">NRRL 5646</strain>
    </source>
</reference>
<accession>A0ABX8RWL0</accession>
<organism evidence="4 5">
    <name type="scientific">Nocardia iowensis</name>
    <dbReference type="NCBI Taxonomy" id="204891"/>
    <lineage>
        <taxon>Bacteria</taxon>
        <taxon>Bacillati</taxon>
        <taxon>Actinomycetota</taxon>
        <taxon>Actinomycetes</taxon>
        <taxon>Mycobacteriales</taxon>
        <taxon>Nocardiaceae</taxon>
        <taxon>Nocardia</taxon>
    </lineage>
</organism>
<dbReference type="Pfam" id="PF13692">
    <property type="entry name" value="Glyco_trans_1_4"/>
    <property type="match status" value="1"/>
</dbReference>
<dbReference type="PANTHER" id="PTHR45947:SF3">
    <property type="entry name" value="SULFOQUINOVOSYL TRANSFERASE SQD2"/>
    <property type="match status" value="1"/>
</dbReference>
<dbReference type="Pfam" id="PF13439">
    <property type="entry name" value="Glyco_transf_4"/>
    <property type="match status" value="1"/>
</dbReference>
<dbReference type="GO" id="GO:0016757">
    <property type="term" value="F:glycosyltransferase activity"/>
    <property type="evidence" value="ECO:0007669"/>
    <property type="project" value="UniProtKB-KW"/>
</dbReference>
<dbReference type="EC" id="2.4.-.-" evidence="4"/>
<evidence type="ECO:0000256" key="1">
    <source>
        <dbReference type="ARBA" id="ARBA00022676"/>
    </source>
</evidence>
<evidence type="ECO:0000259" key="3">
    <source>
        <dbReference type="Pfam" id="PF13439"/>
    </source>
</evidence>
<dbReference type="PANTHER" id="PTHR45947">
    <property type="entry name" value="SULFOQUINOVOSYL TRANSFERASE SQD2"/>
    <property type="match status" value="1"/>
</dbReference>
<keyword evidence="5" id="KW-1185">Reference proteome</keyword>
<dbReference type="RefSeq" id="WP_218476458.1">
    <property type="nucleotide sequence ID" value="NZ_BAABJN010000018.1"/>
</dbReference>
<sequence>MSTGGSGLSIALLASNRHPIKQPFAGGLEAHVWHLARALQSRGHRVTLFAADGSDHAAAEATLRVRTFSPSATASTDSSMPERRFLADHHAYLTVMTDLSATGPTSFDIIHNHSLHYLPLAMAPALPVPMLTTLHTPPTPWLESALDISKGIGSAFVAVSRFTARSWRHVVRGVDVVPNGIDLRAWPVGPGGRDLVWFGRLTPEKGAHLAIAAARRARRRLHLAGPISDVRYFRDTIEPQLGPEAAYHGHLDQTALASLVGSCAAALATPLWDEPYGLVVAEALACGTPVAAFDRGGIPEILDSDCGRLVAPGDVEALAVGAAEAATLSRAHARARATAACGHHSMVDAYLDRYRRLIATWSSSRPGSASADPRRGAA</sequence>
<dbReference type="InterPro" id="IPR028098">
    <property type="entry name" value="Glyco_trans_4-like_N"/>
</dbReference>
<evidence type="ECO:0000313" key="5">
    <source>
        <dbReference type="Proteomes" id="UP000694257"/>
    </source>
</evidence>
<dbReference type="EMBL" id="CP078145">
    <property type="protein sequence ID" value="QXN94038.1"/>
    <property type="molecule type" value="Genomic_DNA"/>
</dbReference>
<gene>
    <name evidence="4" type="ORF">KV110_13830</name>
</gene>